<proteinExistence type="predicted"/>
<dbReference type="InterPro" id="IPR011050">
    <property type="entry name" value="Pectin_lyase_fold/virulence"/>
</dbReference>
<reference evidence="1" key="1">
    <citation type="journal article" date="2014" name="Front. Microbiol.">
        <title>High frequency of phylogenetically diverse reductive dehalogenase-homologous genes in deep subseafloor sedimentary metagenomes.</title>
        <authorList>
            <person name="Kawai M."/>
            <person name="Futagami T."/>
            <person name="Toyoda A."/>
            <person name="Takaki Y."/>
            <person name="Nishi S."/>
            <person name="Hori S."/>
            <person name="Arai W."/>
            <person name="Tsubouchi T."/>
            <person name="Morono Y."/>
            <person name="Uchiyama I."/>
            <person name="Ito T."/>
            <person name="Fujiyama A."/>
            <person name="Inagaki F."/>
            <person name="Takami H."/>
        </authorList>
    </citation>
    <scope>NUCLEOTIDE SEQUENCE</scope>
    <source>
        <strain evidence="1">Expedition CK06-06</strain>
    </source>
</reference>
<name>X1BYA6_9ZZZZ</name>
<dbReference type="InterPro" id="IPR012334">
    <property type="entry name" value="Pectin_lyas_fold"/>
</dbReference>
<dbReference type="SUPFAM" id="SSF51126">
    <property type="entry name" value="Pectin lyase-like"/>
    <property type="match status" value="1"/>
</dbReference>
<accession>X1BYA6</accession>
<dbReference type="EMBL" id="BART01029403">
    <property type="protein sequence ID" value="GAH00816.1"/>
    <property type="molecule type" value="Genomic_DNA"/>
</dbReference>
<protein>
    <recommendedName>
        <fullName evidence="2">Right handed beta helix domain-containing protein</fullName>
    </recommendedName>
</protein>
<evidence type="ECO:0000313" key="1">
    <source>
        <dbReference type="EMBL" id="GAH00816.1"/>
    </source>
</evidence>
<comment type="caution">
    <text evidence="1">The sequence shown here is derived from an EMBL/GenBank/DDBJ whole genome shotgun (WGS) entry which is preliminary data.</text>
</comment>
<dbReference type="Gene3D" id="2.160.20.10">
    <property type="entry name" value="Single-stranded right-handed beta-helix, Pectin lyase-like"/>
    <property type="match status" value="1"/>
</dbReference>
<sequence length="197" mass="20150">MKMKIKTKLTLLVLTTLLMALIPIMPMASAAEGEKAVDLYDEADGFIETYDTISEALAAADGNAGYTIIVGDGAYTEDLDSIKTAGLTLMSENGAETTTIQFVDGVGIDLEAGATGFTLGGSTGHGFTMLSGATTTFGIQLANDPNGVTISYNSLSTVGFMTQGISVGAAGATGLVISNNEFIGESGDLSICTSVLY</sequence>
<gene>
    <name evidence="1" type="ORF">S01H4_51604</name>
</gene>
<organism evidence="1">
    <name type="scientific">marine sediment metagenome</name>
    <dbReference type="NCBI Taxonomy" id="412755"/>
    <lineage>
        <taxon>unclassified sequences</taxon>
        <taxon>metagenomes</taxon>
        <taxon>ecological metagenomes</taxon>
    </lineage>
</organism>
<dbReference type="AlphaFoldDB" id="X1BYA6"/>
<evidence type="ECO:0008006" key="2">
    <source>
        <dbReference type="Google" id="ProtNLM"/>
    </source>
</evidence>